<accession>A0A848BFV4</accession>
<dbReference type="GO" id="GO:0003677">
    <property type="term" value="F:DNA binding"/>
    <property type="evidence" value="ECO:0007669"/>
    <property type="project" value="InterPro"/>
</dbReference>
<dbReference type="InterPro" id="IPR010093">
    <property type="entry name" value="SinI_DNA-bd"/>
</dbReference>
<dbReference type="InterPro" id="IPR038148">
    <property type="entry name" value="Tn1545/Tn916_Xis"/>
</dbReference>
<reference evidence="1 2" key="1">
    <citation type="submission" date="2020-04" db="EMBL/GenBank/DDBJ databases">
        <authorList>
            <person name="Hitch T.C.A."/>
            <person name="Wylensek D."/>
            <person name="Clavel T."/>
        </authorList>
    </citation>
    <scope>NUCLEOTIDE SEQUENCE [LARGE SCALE GENOMIC DNA]</scope>
    <source>
        <strain evidence="1 2">PG-130-P53-12</strain>
    </source>
</reference>
<evidence type="ECO:0000313" key="1">
    <source>
        <dbReference type="EMBL" id="NMD99881.1"/>
    </source>
</evidence>
<dbReference type="InterPro" id="IPR015122">
    <property type="entry name" value="Tn916-Xis"/>
</dbReference>
<gene>
    <name evidence="1" type="ORF">HF878_10530</name>
</gene>
<dbReference type="AlphaFoldDB" id="A0A848BFV4"/>
<evidence type="ECO:0000313" key="2">
    <source>
        <dbReference type="Proteomes" id="UP000543804"/>
    </source>
</evidence>
<sequence length="65" mass="7741">MRQTPLNERYLLSIREAADYFGIGEKKLRRLAENNLYHGFAVYNGNRYMIIRKKLEEFLESAESI</sequence>
<protein>
    <submittedName>
        <fullName evidence="1">Helix-turn-helix domain-containing protein</fullName>
    </submittedName>
</protein>
<proteinExistence type="predicted"/>
<organism evidence="1 2">
    <name type="scientific">Selenomonas bovis</name>
    <dbReference type="NCBI Taxonomy" id="416586"/>
    <lineage>
        <taxon>Bacteria</taxon>
        <taxon>Bacillati</taxon>
        <taxon>Bacillota</taxon>
        <taxon>Negativicutes</taxon>
        <taxon>Selenomonadales</taxon>
        <taxon>Selenomonadaceae</taxon>
        <taxon>Selenomonas</taxon>
    </lineage>
</organism>
<dbReference type="Proteomes" id="UP000543804">
    <property type="component" value="Unassembled WGS sequence"/>
</dbReference>
<dbReference type="EMBL" id="JABAFA010000072">
    <property type="protein sequence ID" value="NMD99881.1"/>
    <property type="molecule type" value="Genomic_DNA"/>
</dbReference>
<name>A0A848BFV4_9FIRM</name>
<keyword evidence="2" id="KW-1185">Reference proteome</keyword>
<dbReference type="Pfam" id="PF09035">
    <property type="entry name" value="Tn916-Xis"/>
    <property type="match status" value="1"/>
</dbReference>
<dbReference type="NCBIfam" id="TIGR01764">
    <property type="entry name" value="excise"/>
    <property type="match status" value="1"/>
</dbReference>
<dbReference type="Gene3D" id="3.90.105.50">
    <property type="match status" value="1"/>
</dbReference>
<comment type="caution">
    <text evidence="1">The sequence shown here is derived from an EMBL/GenBank/DDBJ whole genome shotgun (WGS) entry which is preliminary data.</text>
</comment>